<evidence type="ECO:0000259" key="4">
    <source>
        <dbReference type="SMART" id="SM00738"/>
    </source>
</evidence>
<keyword evidence="2" id="KW-0805">Transcription regulation</keyword>
<dbReference type="PANTHER" id="PTHR30265:SF7">
    <property type="entry name" value="TRANSCRIPTION ANTITERMINATION PROTEIN RFAH"/>
    <property type="match status" value="1"/>
</dbReference>
<evidence type="ECO:0000313" key="6">
    <source>
        <dbReference type="Proteomes" id="UP000600799"/>
    </source>
</evidence>
<keyword evidence="1" id="KW-0889">Transcription antitermination</keyword>
<keyword evidence="6" id="KW-1185">Reference proteome</keyword>
<dbReference type="Gene3D" id="3.30.70.940">
    <property type="entry name" value="NusG, N-terminal domain"/>
    <property type="match status" value="1"/>
</dbReference>
<dbReference type="SMART" id="SM00738">
    <property type="entry name" value="NGN"/>
    <property type="match status" value="1"/>
</dbReference>
<dbReference type="CDD" id="cd09892">
    <property type="entry name" value="NGN_SP_RfaH"/>
    <property type="match status" value="1"/>
</dbReference>
<evidence type="ECO:0000256" key="1">
    <source>
        <dbReference type="ARBA" id="ARBA00022814"/>
    </source>
</evidence>
<comment type="caution">
    <text evidence="5">The sequence shown here is derived from an EMBL/GenBank/DDBJ whole genome shotgun (WGS) entry which is preliminary data.</text>
</comment>
<dbReference type="PANTHER" id="PTHR30265">
    <property type="entry name" value="RHO-INTERACTING TRANSCRIPTION TERMINATION FACTOR NUSG"/>
    <property type="match status" value="1"/>
</dbReference>
<keyword evidence="3" id="KW-0804">Transcription</keyword>
<gene>
    <name evidence="5" type="ORF">I2488_01600</name>
</gene>
<dbReference type="InterPro" id="IPR006645">
    <property type="entry name" value="NGN-like_dom"/>
</dbReference>
<feature type="domain" description="NusG-like N-terminal" evidence="4">
    <location>
        <begin position="43"/>
        <end position="143"/>
    </location>
</feature>
<accession>A0ABS0HCF9</accession>
<proteinExistence type="predicted"/>
<dbReference type="Pfam" id="PF02357">
    <property type="entry name" value="NusG"/>
    <property type="match status" value="1"/>
</dbReference>
<dbReference type="RefSeq" id="WP_196274055.1">
    <property type="nucleotide sequence ID" value="NZ_JADQDC010000001.1"/>
</dbReference>
<organism evidence="5 6">
    <name type="scientific">Novosphingobium jiangmenense</name>
    <dbReference type="NCBI Taxonomy" id="2791981"/>
    <lineage>
        <taxon>Bacteria</taxon>
        <taxon>Pseudomonadati</taxon>
        <taxon>Pseudomonadota</taxon>
        <taxon>Alphaproteobacteria</taxon>
        <taxon>Sphingomonadales</taxon>
        <taxon>Sphingomonadaceae</taxon>
        <taxon>Novosphingobium</taxon>
    </lineage>
</organism>
<dbReference type="EMBL" id="JADQDC010000001">
    <property type="protein sequence ID" value="MBF9149690.1"/>
    <property type="molecule type" value="Genomic_DNA"/>
</dbReference>
<protein>
    <submittedName>
        <fullName evidence="5">Transcriptional activator RfaH</fullName>
    </submittedName>
</protein>
<evidence type="ECO:0000256" key="2">
    <source>
        <dbReference type="ARBA" id="ARBA00023015"/>
    </source>
</evidence>
<sequence>MLVPASTTAGPEGRAPDFCVRDTKASPFREGPAGNSGSAVSSPASWYVVETLPRLEHCAQDNLLRQGFTCFLPKMRKLRKHARRVDEVLVPLFPGYAFVQFNPELQAWRSINGTRGVRRIVGPDSAKPQAVPRAAMQALFDRCVDGIVGPSQASLSPGMPVRLVSHAFADHLATVEHLDEKGRVSVLLDILGRATRLRVSTRNISPEPVL</sequence>
<dbReference type="SUPFAM" id="SSF82679">
    <property type="entry name" value="N-utilization substance G protein NusG, N-terminal domain"/>
    <property type="match status" value="1"/>
</dbReference>
<dbReference type="Proteomes" id="UP000600799">
    <property type="component" value="Unassembled WGS sequence"/>
</dbReference>
<name>A0ABS0HCF9_9SPHN</name>
<reference evidence="5 6" key="1">
    <citation type="submission" date="2020-11" db="EMBL/GenBank/DDBJ databases">
        <title>The genome sequence of Novosphingobium sp. 1Y9A.</title>
        <authorList>
            <person name="Liu Y."/>
        </authorList>
    </citation>
    <scope>NUCLEOTIDE SEQUENCE [LARGE SCALE GENOMIC DNA]</scope>
    <source>
        <strain evidence="5 6">1Y9A</strain>
    </source>
</reference>
<evidence type="ECO:0000313" key="5">
    <source>
        <dbReference type="EMBL" id="MBF9149690.1"/>
    </source>
</evidence>
<dbReference type="InterPro" id="IPR036735">
    <property type="entry name" value="NGN_dom_sf"/>
</dbReference>
<dbReference type="InterPro" id="IPR043425">
    <property type="entry name" value="NusG-like"/>
</dbReference>
<evidence type="ECO:0000256" key="3">
    <source>
        <dbReference type="ARBA" id="ARBA00023163"/>
    </source>
</evidence>